<keyword evidence="6" id="KW-1185">Reference proteome</keyword>
<gene>
    <name evidence="5" type="ORF">MBESOW_P0094</name>
</gene>
<dbReference type="InterPro" id="IPR002410">
    <property type="entry name" value="Peptidase_S33"/>
</dbReference>
<dbReference type="PRINTS" id="PR00793">
    <property type="entry name" value="PROAMNOPTASE"/>
</dbReference>
<feature type="chain" id="PRO_5019449625" description="AB hydrolase-1 domain-containing protein" evidence="3">
    <location>
        <begin position="19"/>
        <end position="373"/>
    </location>
</feature>
<evidence type="ECO:0000256" key="3">
    <source>
        <dbReference type="SAM" id="SignalP"/>
    </source>
</evidence>
<dbReference type="Pfam" id="PF00561">
    <property type="entry name" value="Abhydrolase_1"/>
    <property type="match status" value="1"/>
</dbReference>
<proteinExistence type="inferred from homology"/>
<dbReference type="SUPFAM" id="SSF53474">
    <property type="entry name" value="alpha/beta-Hydrolases"/>
    <property type="match status" value="1"/>
</dbReference>
<organism evidence="5 6">
    <name type="scientific">Sphingobium xenophagum</name>
    <dbReference type="NCBI Taxonomy" id="121428"/>
    <lineage>
        <taxon>Bacteria</taxon>
        <taxon>Pseudomonadati</taxon>
        <taxon>Pseudomonadota</taxon>
        <taxon>Alphaproteobacteria</taxon>
        <taxon>Sphingomonadales</taxon>
        <taxon>Sphingomonadaceae</taxon>
        <taxon>Sphingobium</taxon>
    </lineage>
</organism>
<dbReference type="EMBL" id="BBQY01000001">
    <property type="protein sequence ID" value="GBH28841.1"/>
    <property type="molecule type" value="Genomic_DNA"/>
</dbReference>
<dbReference type="GO" id="GO:0006508">
    <property type="term" value="P:proteolysis"/>
    <property type="evidence" value="ECO:0007669"/>
    <property type="project" value="InterPro"/>
</dbReference>
<reference evidence="5 6" key="1">
    <citation type="submission" date="2014-12" db="EMBL/GenBank/DDBJ databases">
        <title>Whole genome sequencing of Sphingobium xenophagum OW59.</title>
        <authorList>
            <person name="Ohta Y."/>
            <person name="Nishi S."/>
            <person name="Hatada Y."/>
        </authorList>
    </citation>
    <scope>NUCLEOTIDE SEQUENCE [LARGE SCALE GENOMIC DNA]</scope>
    <source>
        <strain evidence="5 6">OW59</strain>
    </source>
</reference>
<protein>
    <recommendedName>
        <fullName evidence="4">AB hydrolase-1 domain-containing protein</fullName>
    </recommendedName>
</protein>
<dbReference type="Gene3D" id="3.40.50.1820">
    <property type="entry name" value="alpha/beta hydrolase"/>
    <property type="match status" value="1"/>
</dbReference>
<comment type="caution">
    <text evidence="5">The sequence shown here is derived from an EMBL/GenBank/DDBJ whole genome shotgun (WGS) entry which is preliminary data.</text>
</comment>
<keyword evidence="2" id="KW-0378">Hydrolase</keyword>
<dbReference type="AlphaFoldDB" id="A0A401IWQ4"/>
<dbReference type="InterPro" id="IPR029058">
    <property type="entry name" value="AB_hydrolase_fold"/>
</dbReference>
<name>A0A401IWQ4_SPHXE</name>
<dbReference type="PANTHER" id="PTHR43433:SF5">
    <property type="entry name" value="AB HYDROLASE-1 DOMAIN-CONTAINING PROTEIN"/>
    <property type="match status" value="1"/>
</dbReference>
<dbReference type="InterPro" id="IPR000073">
    <property type="entry name" value="AB_hydrolase_1"/>
</dbReference>
<dbReference type="Proteomes" id="UP000290975">
    <property type="component" value="Unassembled WGS sequence"/>
</dbReference>
<accession>A0A401IWQ4</accession>
<comment type="similarity">
    <text evidence="1">Belongs to the peptidase S33 family.</text>
</comment>
<evidence type="ECO:0000256" key="2">
    <source>
        <dbReference type="ARBA" id="ARBA00022801"/>
    </source>
</evidence>
<dbReference type="GO" id="GO:0008233">
    <property type="term" value="F:peptidase activity"/>
    <property type="evidence" value="ECO:0007669"/>
    <property type="project" value="InterPro"/>
</dbReference>
<dbReference type="PANTHER" id="PTHR43433">
    <property type="entry name" value="HYDROLASE, ALPHA/BETA FOLD FAMILY PROTEIN"/>
    <property type="match status" value="1"/>
</dbReference>
<dbReference type="InterPro" id="IPR050471">
    <property type="entry name" value="AB_hydrolase"/>
</dbReference>
<evidence type="ECO:0000259" key="4">
    <source>
        <dbReference type="Pfam" id="PF00561"/>
    </source>
</evidence>
<sequence length="373" mass="41303">MKKLVALAATIAALPAAAQQQIQESFVGPHNRAEAVKIIADLREIVSPEGLQAIETVPIGGISQAVSIRSQDLRNPVLIYFHGGPGFVEMPLDWWWDRGWDEYFTVIHWDQRNAGKTYTLSGASDPATLTPERFQADAEELVQWARKRFGKRKVFVLGHSWGSMLGLKLAAAHPEWLYAYIGMGQLTNGLESERRGWQWTISKARADGNTQAVHEMEAIAPYGSADRPLTVAAILTQRKWLNHYGGAAWRRPGGDFEAAAFKLAPEYTDEDVRNAFKGQEPVTQALLPKVLATDLSTIRRLNVPLVLLLGRHDVNVSSEVAAEWFARVDAPSKRLIWFERSGHHITSEEPGKLLTTLVTEARPIAASAGDFAP</sequence>
<feature type="domain" description="AB hydrolase-1" evidence="4">
    <location>
        <begin position="76"/>
        <end position="349"/>
    </location>
</feature>
<keyword evidence="3" id="KW-0732">Signal</keyword>
<evidence type="ECO:0000256" key="1">
    <source>
        <dbReference type="ARBA" id="ARBA00010088"/>
    </source>
</evidence>
<evidence type="ECO:0000313" key="6">
    <source>
        <dbReference type="Proteomes" id="UP000290975"/>
    </source>
</evidence>
<evidence type="ECO:0000313" key="5">
    <source>
        <dbReference type="EMBL" id="GBH28841.1"/>
    </source>
</evidence>
<feature type="signal peptide" evidence="3">
    <location>
        <begin position="1"/>
        <end position="18"/>
    </location>
</feature>
<dbReference type="RefSeq" id="WP_223176215.1">
    <property type="nucleotide sequence ID" value="NZ_BBQY01000001.1"/>
</dbReference>